<dbReference type="InterPro" id="IPR003200">
    <property type="entry name" value="Nict_dMeBzImd_PRibTrfase"/>
</dbReference>
<dbReference type="PANTHER" id="PTHR43463:SF1">
    <property type="entry name" value="NICOTINATE-NUCLEOTIDE--DIMETHYLBENZIMIDAZOLE PHOSPHORIBOSYLTRANSFERASE"/>
    <property type="match status" value="1"/>
</dbReference>
<sequence>MDSELAYLIGAIEPADAAAAAVCKKKMRSVDGDKRLAALATQLAGIRRTAAPAPLRKGVVIFAADHAVDGGENETKGRNSKADALEIASGRGAVNKIAHRIGAGVLLLDVGLEADLPESPGFQVLKVMHGSRFFGRQAAMTEDEMLDALFSGVQVAENLADEGYTAIALGNLGERALLSAFMVTAPFLSANLDLLRADTHAARQMKNLQGLWEKAGVDGRQPLLILQYFGAPDIAALTGVVLAAAKRRLAVVFDNAVTGAAVLTAGALCPHALDYVLPSAAYVEPVHRMQMRKLGMQPFLQTAAHADCAMGSVLGLSLLDAAVQLLTE</sequence>
<reference evidence="10 11" key="1">
    <citation type="submission" date="2013-09" db="EMBL/GenBank/DDBJ databases">
        <authorList>
            <person name="Durkin A.S."/>
            <person name="Haft D.R."/>
            <person name="McCorrison J."/>
            <person name="Torralba M."/>
            <person name="Gillis M."/>
            <person name="Haft D.H."/>
            <person name="Methe B."/>
            <person name="Sutton G."/>
            <person name="Nelson K.E."/>
        </authorList>
    </citation>
    <scope>NUCLEOTIDE SEQUENCE [LARGE SCALE GENOMIC DNA]</scope>
    <source>
        <strain evidence="10 11">BV3C16-1</strain>
    </source>
</reference>
<evidence type="ECO:0000256" key="7">
    <source>
        <dbReference type="ARBA" id="ARBA00022679"/>
    </source>
</evidence>
<dbReference type="EMBL" id="AWXA01000041">
    <property type="protein sequence ID" value="ERT58734.1"/>
    <property type="molecule type" value="Genomic_DNA"/>
</dbReference>
<keyword evidence="7 10" id="KW-0808">Transferase</keyword>
<evidence type="ECO:0000313" key="11">
    <source>
        <dbReference type="Proteomes" id="UP000017090"/>
    </source>
</evidence>
<comment type="pathway">
    <text evidence="1">Nucleoside biosynthesis; alpha-ribazole biosynthesis; alpha-ribazole from 5,6-dimethylbenzimidazole: step 1/2.</text>
</comment>
<evidence type="ECO:0000256" key="3">
    <source>
        <dbReference type="ARBA" id="ARBA00011991"/>
    </source>
</evidence>
<dbReference type="GO" id="GO:0009236">
    <property type="term" value="P:cobalamin biosynthetic process"/>
    <property type="evidence" value="ECO:0007669"/>
    <property type="project" value="UniProtKB-KW"/>
</dbReference>
<evidence type="ECO:0000256" key="9">
    <source>
        <dbReference type="ARBA" id="ARBA00047340"/>
    </source>
</evidence>
<dbReference type="RefSeq" id="WP_023054033.1">
    <property type="nucleotide sequence ID" value="NZ_AWXA01000041.1"/>
</dbReference>
<dbReference type="InterPro" id="IPR036087">
    <property type="entry name" value="Nict_dMeBzImd_PRibTrfase_sf"/>
</dbReference>
<dbReference type="PATRIC" id="fig|1111454.3.peg.1439"/>
<comment type="catalytic activity">
    <reaction evidence="9">
        <text>5,6-dimethylbenzimidazole + nicotinate beta-D-ribonucleotide = alpha-ribazole 5'-phosphate + nicotinate + H(+)</text>
        <dbReference type="Rhea" id="RHEA:11196"/>
        <dbReference type="ChEBI" id="CHEBI:15378"/>
        <dbReference type="ChEBI" id="CHEBI:15890"/>
        <dbReference type="ChEBI" id="CHEBI:32544"/>
        <dbReference type="ChEBI" id="CHEBI:57502"/>
        <dbReference type="ChEBI" id="CHEBI:57918"/>
        <dbReference type="EC" id="2.4.2.21"/>
    </reaction>
</comment>
<dbReference type="eggNOG" id="COG2038">
    <property type="taxonomic scope" value="Bacteria"/>
</dbReference>
<keyword evidence="6 10" id="KW-0328">Glycosyltransferase</keyword>
<evidence type="ECO:0000313" key="10">
    <source>
        <dbReference type="EMBL" id="ERT58734.1"/>
    </source>
</evidence>
<dbReference type="PANTHER" id="PTHR43463">
    <property type="entry name" value="NICOTINATE-NUCLEOTIDE--DIMETHYLBENZIMIDAZOLE PHOSPHORIBOSYLTRANSFERASE"/>
    <property type="match status" value="1"/>
</dbReference>
<dbReference type="EC" id="2.4.2.21" evidence="3"/>
<dbReference type="GO" id="GO:0008939">
    <property type="term" value="F:nicotinate-nucleotide-dimethylbenzimidazole phosphoribosyltransferase activity"/>
    <property type="evidence" value="ECO:0007669"/>
    <property type="project" value="UniProtKB-EC"/>
</dbReference>
<protein>
    <recommendedName>
        <fullName evidence="4">Nicotinate-nucleotide--dimethylbenzimidazole phosphoribosyltransferase</fullName>
        <ecNumber evidence="3">2.4.2.21</ecNumber>
    </recommendedName>
    <alternativeName>
        <fullName evidence="8">N(1)-alpha-phosphoribosyltransferase</fullName>
    </alternativeName>
</protein>
<dbReference type="OrthoDB" id="9781491at2"/>
<evidence type="ECO:0000256" key="6">
    <source>
        <dbReference type="ARBA" id="ARBA00022676"/>
    </source>
</evidence>
<evidence type="ECO:0000256" key="2">
    <source>
        <dbReference type="ARBA" id="ARBA00007110"/>
    </source>
</evidence>
<evidence type="ECO:0000256" key="5">
    <source>
        <dbReference type="ARBA" id="ARBA00022573"/>
    </source>
</evidence>
<dbReference type="SUPFAM" id="SSF52733">
    <property type="entry name" value="Nicotinate mononucleotide:5,6-dimethylbenzimidazole phosphoribosyltransferase (CobT)"/>
    <property type="match status" value="1"/>
</dbReference>
<dbReference type="Pfam" id="PF02277">
    <property type="entry name" value="DBI_PRT"/>
    <property type="match status" value="1"/>
</dbReference>
<evidence type="ECO:0000256" key="8">
    <source>
        <dbReference type="ARBA" id="ARBA00030686"/>
    </source>
</evidence>
<name>U7UIL4_9FIRM</name>
<dbReference type="UniPathway" id="UPA00061">
    <property type="reaction ID" value="UER00516"/>
</dbReference>
<dbReference type="STRING" id="1111454.HMPREF1250_1774"/>
<organism evidence="10 11">
    <name type="scientific">Megasphaera vaginalis</name>
    <name type="common">ex Srinivasan et al. 2021</name>
    <dbReference type="NCBI Taxonomy" id="1111454"/>
    <lineage>
        <taxon>Bacteria</taxon>
        <taxon>Bacillati</taxon>
        <taxon>Bacillota</taxon>
        <taxon>Negativicutes</taxon>
        <taxon>Veillonellales</taxon>
        <taxon>Veillonellaceae</taxon>
        <taxon>Megasphaera</taxon>
    </lineage>
</organism>
<gene>
    <name evidence="10" type="ORF">HMPREF1250_1774</name>
</gene>
<comment type="caution">
    <text evidence="10">The sequence shown here is derived from an EMBL/GenBank/DDBJ whole genome shotgun (WGS) entry which is preliminary data.</text>
</comment>
<comment type="similarity">
    <text evidence="2">Belongs to the CobT family.</text>
</comment>
<proteinExistence type="inferred from homology"/>
<evidence type="ECO:0000256" key="4">
    <source>
        <dbReference type="ARBA" id="ARBA00015486"/>
    </source>
</evidence>
<dbReference type="AlphaFoldDB" id="U7UIL4"/>
<dbReference type="Gene3D" id="3.40.50.10210">
    <property type="match status" value="1"/>
</dbReference>
<keyword evidence="5" id="KW-0169">Cobalamin biosynthesis</keyword>
<dbReference type="InterPro" id="IPR023195">
    <property type="entry name" value="Nict_dMeBzImd_PRibTrfase_N"/>
</dbReference>
<accession>U7UIL4</accession>
<evidence type="ECO:0000256" key="1">
    <source>
        <dbReference type="ARBA" id="ARBA00005049"/>
    </source>
</evidence>
<dbReference type="Proteomes" id="UP000017090">
    <property type="component" value="Unassembled WGS sequence"/>
</dbReference>
<dbReference type="Gene3D" id="1.10.1610.10">
    <property type="match status" value="1"/>
</dbReference>
<keyword evidence="11" id="KW-1185">Reference proteome</keyword>